<comment type="caution">
    <text evidence="1">The sequence shown here is derived from an EMBL/GenBank/DDBJ whole genome shotgun (WGS) entry which is preliminary data.</text>
</comment>
<sequence>MGGIKTDLFPRENKITVIIKRNTKSDEHKKISKNKYVTLGYRHTGSLQQ</sequence>
<reference evidence="1" key="1">
    <citation type="submission" date="2010-07" db="EMBL/GenBank/DDBJ databases">
        <authorList>
            <person name="Muzny D."/>
            <person name="Qin X."/>
            <person name="Deng J."/>
            <person name="Jiang H."/>
            <person name="Liu Y."/>
            <person name="Qu J."/>
            <person name="Song X.-Z."/>
            <person name="Zhang L."/>
            <person name="Thornton R."/>
            <person name="Coyle M."/>
            <person name="Francisco L."/>
            <person name="Jackson L."/>
            <person name="Javaid M."/>
            <person name="Korchina V."/>
            <person name="Kovar C."/>
            <person name="Mata R."/>
            <person name="Mathew T."/>
            <person name="Ngo R."/>
            <person name="Nguyen L."/>
            <person name="Nguyen N."/>
            <person name="Okwuonu G."/>
            <person name="Ongeri F."/>
            <person name="Pham C."/>
            <person name="Simmons D."/>
            <person name="Wilczek-Boney K."/>
            <person name="Hale W."/>
            <person name="Jakkamsetti A."/>
            <person name="Pham P."/>
            <person name="Ruth R."/>
            <person name="San Lucas F."/>
            <person name="Warren J."/>
            <person name="Zhang J."/>
            <person name="Zhao Z."/>
            <person name="Zhou C."/>
            <person name="Zhu D."/>
            <person name="Lee S."/>
            <person name="Bess C."/>
            <person name="Blankenburg K."/>
            <person name="Forbes L."/>
            <person name="Fu Q."/>
            <person name="Gubbala S."/>
            <person name="Hirani K."/>
            <person name="Jayaseelan J.C."/>
            <person name="Lara F."/>
            <person name="Munidasa M."/>
            <person name="Palculict T."/>
            <person name="Patil S."/>
            <person name="Pu L.-L."/>
            <person name="Saada N."/>
            <person name="Tang L."/>
            <person name="Weissenberger G."/>
            <person name="Zhu Y."/>
            <person name="Hemphill L."/>
            <person name="Shang Y."/>
            <person name="Youmans B."/>
            <person name="Ayvaz T."/>
            <person name="Ross M."/>
            <person name="Santibanez J."/>
            <person name="Aqrawi P."/>
            <person name="Gross S."/>
            <person name="Joshi V."/>
            <person name="Fowler G."/>
            <person name="Nazareth L."/>
            <person name="Reid J."/>
            <person name="Worley K."/>
            <person name="Petrosino J."/>
            <person name="Highlander S."/>
            <person name="Gibbs R."/>
        </authorList>
    </citation>
    <scope>NUCLEOTIDE SEQUENCE [LARGE SCALE GENOMIC DNA]</scope>
    <source>
        <strain evidence="1">DSM 16973</strain>
    </source>
</reference>
<gene>
    <name evidence="1" type="ORF">HMPREF0658_2250</name>
</gene>
<organism evidence="1 2">
    <name type="scientific">Hoylesella marshii DSM 16973 = JCM 13450</name>
    <dbReference type="NCBI Taxonomy" id="862515"/>
    <lineage>
        <taxon>Bacteria</taxon>
        <taxon>Pseudomonadati</taxon>
        <taxon>Bacteroidota</taxon>
        <taxon>Bacteroidia</taxon>
        <taxon>Bacteroidales</taxon>
        <taxon>Prevotellaceae</taxon>
        <taxon>Hoylesella</taxon>
    </lineage>
</organism>
<dbReference type="BioCyc" id="PMAR862515-HMP:GMOO-2283-MONOMER"/>
<accession>E0NVP5</accession>
<dbReference type="EMBL" id="AEEI01000065">
    <property type="protein sequence ID" value="EFM00808.1"/>
    <property type="molecule type" value="Genomic_DNA"/>
</dbReference>
<dbReference type="Proteomes" id="UP000004394">
    <property type="component" value="Unassembled WGS sequence"/>
</dbReference>
<keyword evidence="2" id="KW-1185">Reference proteome</keyword>
<dbReference type="STRING" id="862515.HMPREF0658_2250"/>
<dbReference type="HOGENOM" id="CLU_3139167_0_0_10"/>
<name>E0NVP5_9BACT</name>
<evidence type="ECO:0000313" key="2">
    <source>
        <dbReference type="Proteomes" id="UP000004394"/>
    </source>
</evidence>
<protein>
    <submittedName>
        <fullName evidence="1">Uncharacterized protein</fullName>
    </submittedName>
</protein>
<proteinExistence type="predicted"/>
<dbReference type="AlphaFoldDB" id="E0NVP5"/>
<evidence type="ECO:0000313" key="1">
    <source>
        <dbReference type="EMBL" id="EFM00808.1"/>
    </source>
</evidence>